<reference evidence="2" key="1">
    <citation type="submission" date="2022-08" db="EMBL/GenBank/DDBJ databases">
        <authorList>
            <person name="Li F."/>
        </authorList>
    </citation>
    <scope>NUCLEOTIDE SEQUENCE</scope>
    <source>
        <strain evidence="2">MQZ15Z-1</strain>
    </source>
</reference>
<name>A0A9X2T318_9HYPH</name>
<evidence type="ECO:0000256" key="1">
    <source>
        <dbReference type="ARBA" id="ARBA00006987"/>
    </source>
</evidence>
<dbReference type="Gene3D" id="3.40.190.150">
    <property type="entry name" value="Bordetella uptake gene, domain 1"/>
    <property type="match status" value="1"/>
</dbReference>
<evidence type="ECO:0000313" key="2">
    <source>
        <dbReference type="EMBL" id="MCS0496552.1"/>
    </source>
</evidence>
<dbReference type="InterPro" id="IPR005064">
    <property type="entry name" value="BUG"/>
</dbReference>
<comment type="caution">
    <text evidence="2">The sequence shown here is derived from an EMBL/GenBank/DDBJ whole genome shotgun (WGS) entry which is preliminary data.</text>
</comment>
<dbReference type="EMBL" id="JANTHZ010000007">
    <property type="protein sequence ID" value="MCS0496552.1"/>
    <property type="molecule type" value="Genomic_DNA"/>
</dbReference>
<keyword evidence="3" id="KW-1185">Reference proteome</keyword>
<proteinExistence type="inferred from homology"/>
<dbReference type="AlphaFoldDB" id="A0A9X2T318"/>
<organism evidence="2 3">
    <name type="scientific">Ancylobacter mangrovi</name>
    <dbReference type="NCBI Taxonomy" id="2972472"/>
    <lineage>
        <taxon>Bacteria</taxon>
        <taxon>Pseudomonadati</taxon>
        <taxon>Pseudomonadota</taxon>
        <taxon>Alphaproteobacteria</taxon>
        <taxon>Hyphomicrobiales</taxon>
        <taxon>Xanthobacteraceae</taxon>
        <taxon>Ancylobacter</taxon>
    </lineage>
</organism>
<evidence type="ECO:0000313" key="3">
    <source>
        <dbReference type="Proteomes" id="UP001151088"/>
    </source>
</evidence>
<dbReference type="Gene3D" id="3.40.190.10">
    <property type="entry name" value="Periplasmic binding protein-like II"/>
    <property type="match status" value="1"/>
</dbReference>
<dbReference type="Proteomes" id="UP001151088">
    <property type="component" value="Unassembled WGS sequence"/>
</dbReference>
<dbReference type="InterPro" id="IPR042100">
    <property type="entry name" value="Bug_dom1"/>
</dbReference>
<comment type="similarity">
    <text evidence="1">Belongs to the UPF0065 (bug) family.</text>
</comment>
<gene>
    <name evidence="2" type="ORF">NVS89_15730</name>
</gene>
<dbReference type="PANTHER" id="PTHR42928:SF5">
    <property type="entry name" value="BLR1237 PROTEIN"/>
    <property type="match status" value="1"/>
</dbReference>
<dbReference type="PANTHER" id="PTHR42928">
    <property type="entry name" value="TRICARBOXYLATE-BINDING PROTEIN"/>
    <property type="match status" value="1"/>
</dbReference>
<protein>
    <submittedName>
        <fullName evidence="2">Tripartite tricarboxylate transporter substrate-binding protein</fullName>
    </submittedName>
</protein>
<dbReference type="RefSeq" id="WP_258733714.1">
    <property type="nucleotide sequence ID" value="NZ_JANTHY010000005.1"/>
</dbReference>
<accession>A0A9X2T318</accession>
<sequence length="337" mass="36221">MTALLGVASCLALATTHLKAETVEEFYKGKQIRAIIGYSVGGGYDTYTRLLAAHLGKHIPGNPTVVPENMPGAGSLKAANYLFNVAPKDGTVIGTFARGLPMEPLIGGSATHFDASAFSWLGSISDEASVCVTGANSKVTSWDQAKTTEFTVAGEGSGSDPDIFATMLKNLFDVKMRLITGYPGTNEMTMAIERSEVDGRCGWSWAVLKATKADELKNNKLHVILQLSLREIKDLPDVPNVMAITTTEKQREVLRLVLARQVIGRPYAAPPGIPKDRLEALRKAFDETMKDPAFLADAEKAGLEVDPVSGAEVEDLIRGLYALPKDEVAKARSVIVE</sequence>